<dbReference type="SUPFAM" id="SSF53335">
    <property type="entry name" value="S-adenosyl-L-methionine-dependent methyltransferases"/>
    <property type="match status" value="1"/>
</dbReference>
<sequence>MTSNPYNPKKDQWTKEAYSAAAAFVPQLTERLVQYLDPQPADRIIDVGCGDGKFTANFLDDVAYVYGIDASSSFIEAAQNDFGSSKAVFEVVDCRRLEEDPRVMEGGWDKVVSNAALQYILRDPSTRMHTLEACFKSLKPGGTFVYEMGGAGNVAEAAAAMTSALKHSGLSVQEARDASPWFFPSQTWMETALTKIGFHVEKLEVEYRPTKLEQGPGGSGLDGWLRLICAGMLDRVPEHKRDSVVDEVCDVLRDVVTREDGSQWLGFVRLRGVARKPMMPH</sequence>
<name>A0AAV9QJU8_9PEZI</name>
<dbReference type="AlphaFoldDB" id="A0AAV9QJU8"/>
<accession>A0AAV9QJU8</accession>
<organism evidence="4 5">
    <name type="scientific">Vermiconidia calcicola</name>
    <dbReference type="NCBI Taxonomy" id="1690605"/>
    <lineage>
        <taxon>Eukaryota</taxon>
        <taxon>Fungi</taxon>
        <taxon>Dikarya</taxon>
        <taxon>Ascomycota</taxon>
        <taxon>Pezizomycotina</taxon>
        <taxon>Dothideomycetes</taxon>
        <taxon>Dothideomycetidae</taxon>
        <taxon>Mycosphaerellales</taxon>
        <taxon>Extremaceae</taxon>
        <taxon>Vermiconidia</taxon>
    </lineage>
</organism>
<protein>
    <recommendedName>
        <fullName evidence="3">Methyltransferase domain-containing protein</fullName>
    </recommendedName>
</protein>
<dbReference type="Proteomes" id="UP001345827">
    <property type="component" value="Unassembled WGS sequence"/>
</dbReference>
<dbReference type="CDD" id="cd02440">
    <property type="entry name" value="AdoMet_MTases"/>
    <property type="match status" value="1"/>
</dbReference>
<dbReference type="PANTHER" id="PTHR43861:SF1">
    <property type="entry name" value="TRANS-ACONITATE 2-METHYLTRANSFERASE"/>
    <property type="match status" value="1"/>
</dbReference>
<dbReference type="GO" id="GO:0032259">
    <property type="term" value="P:methylation"/>
    <property type="evidence" value="ECO:0007669"/>
    <property type="project" value="UniProtKB-KW"/>
</dbReference>
<gene>
    <name evidence="4" type="ORF">LTR25_001217</name>
</gene>
<evidence type="ECO:0000259" key="3">
    <source>
        <dbReference type="Pfam" id="PF13649"/>
    </source>
</evidence>
<dbReference type="GO" id="GO:0008168">
    <property type="term" value="F:methyltransferase activity"/>
    <property type="evidence" value="ECO:0007669"/>
    <property type="project" value="UniProtKB-KW"/>
</dbReference>
<evidence type="ECO:0000256" key="2">
    <source>
        <dbReference type="ARBA" id="ARBA00022679"/>
    </source>
</evidence>
<dbReference type="Pfam" id="PF13649">
    <property type="entry name" value="Methyltransf_25"/>
    <property type="match status" value="1"/>
</dbReference>
<dbReference type="InterPro" id="IPR041698">
    <property type="entry name" value="Methyltransf_25"/>
</dbReference>
<feature type="domain" description="Methyltransferase" evidence="3">
    <location>
        <begin position="44"/>
        <end position="142"/>
    </location>
</feature>
<dbReference type="EMBL" id="JAXLQG010000002">
    <property type="protein sequence ID" value="KAK5543603.1"/>
    <property type="molecule type" value="Genomic_DNA"/>
</dbReference>
<evidence type="ECO:0000256" key="1">
    <source>
        <dbReference type="ARBA" id="ARBA00022603"/>
    </source>
</evidence>
<keyword evidence="2" id="KW-0808">Transferase</keyword>
<comment type="caution">
    <text evidence="4">The sequence shown here is derived from an EMBL/GenBank/DDBJ whole genome shotgun (WGS) entry which is preliminary data.</text>
</comment>
<dbReference type="PANTHER" id="PTHR43861">
    <property type="entry name" value="TRANS-ACONITATE 2-METHYLTRANSFERASE-RELATED"/>
    <property type="match status" value="1"/>
</dbReference>
<dbReference type="InterPro" id="IPR029063">
    <property type="entry name" value="SAM-dependent_MTases_sf"/>
</dbReference>
<reference evidence="4 5" key="1">
    <citation type="submission" date="2023-06" db="EMBL/GenBank/DDBJ databases">
        <title>Black Yeasts Isolated from many extreme environments.</title>
        <authorList>
            <person name="Coleine C."/>
            <person name="Stajich J.E."/>
            <person name="Selbmann L."/>
        </authorList>
    </citation>
    <scope>NUCLEOTIDE SEQUENCE [LARGE SCALE GENOMIC DNA]</scope>
    <source>
        <strain evidence="4 5">CCFEE 5887</strain>
    </source>
</reference>
<keyword evidence="5" id="KW-1185">Reference proteome</keyword>
<proteinExistence type="predicted"/>
<dbReference type="Gene3D" id="3.40.50.150">
    <property type="entry name" value="Vaccinia Virus protein VP39"/>
    <property type="match status" value="1"/>
</dbReference>
<keyword evidence="1" id="KW-0489">Methyltransferase</keyword>
<evidence type="ECO:0000313" key="5">
    <source>
        <dbReference type="Proteomes" id="UP001345827"/>
    </source>
</evidence>
<evidence type="ECO:0000313" key="4">
    <source>
        <dbReference type="EMBL" id="KAK5543603.1"/>
    </source>
</evidence>